<accession>A0ABV9S7U5</accession>
<feature type="compositionally biased region" description="Low complexity" evidence="1">
    <location>
        <begin position="169"/>
        <end position="185"/>
    </location>
</feature>
<feature type="domain" description="Pvc16 N-terminal" evidence="2">
    <location>
        <begin position="5"/>
        <end position="127"/>
    </location>
</feature>
<evidence type="ECO:0000313" key="3">
    <source>
        <dbReference type="EMBL" id="MFC4857277.1"/>
    </source>
</evidence>
<reference evidence="4" key="1">
    <citation type="journal article" date="2019" name="Int. J. Syst. Evol. Microbiol.">
        <title>The Global Catalogue of Microorganisms (GCM) 10K type strain sequencing project: providing services to taxonomists for standard genome sequencing and annotation.</title>
        <authorList>
            <consortium name="The Broad Institute Genomics Platform"/>
            <consortium name="The Broad Institute Genome Sequencing Center for Infectious Disease"/>
            <person name="Wu L."/>
            <person name="Ma J."/>
        </authorList>
    </citation>
    <scope>NUCLEOTIDE SEQUENCE [LARGE SCALE GENOMIC DNA]</scope>
    <source>
        <strain evidence="4">ZS-22-S1</strain>
    </source>
</reference>
<keyword evidence="4" id="KW-1185">Reference proteome</keyword>
<gene>
    <name evidence="3" type="ORF">ACFPCV_27590</name>
</gene>
<name>A0ABV9S7U5_9PSEU</name>
<organism evidence="3 4">
    <name type="scientific">Actinophytocola glycyrrhizae</name>
    <dbReference type="NCBI Taxonomy" id="2044873"/>
    <lineage>
        <taxon>Bacteria</taxon>
        <taxon>Bacillati</taxon>
        <taxon>Actinomycetota</taxon>
        <taxon>Actinomycetes</taxon>
        <taxon>Pseudonocardiales</taxon>
        <taxon>Pseudonocardiaceae</taxon>
    </lineage>
</organism>
<evidence type="ECO:0000256" key="1">
    <source>
        <dbReference type="SAM" id="MobiDB-lite"/>
    </source>
</evidence>
<dbReference type="Proteomes" id="UP001595859">
    <property type="component" value="Unassembled WGS sequence"/>
</dbReference>
<dbReference type="EMBL" id="JBHSIS010000017">
    <property type="protein sequence ID" value="MFC4857277.1"/>
    <property type="molecule type" value="Genomic_DNA"/>
</dbReference>
<evidence type="ECO:0000259" key="2">
    <source>
        <dbReference type="Pfam" id="PF14065"/>
    </source>
</evidence>
<protein>
    <submittedName>
        <fullName evidence="3">Pvc16 family protein</fullName>
    </submittedName>
</protein>
<feature type="region of interest" description="Disordered" evidence="1">
    <location>
        <begin position="169"/>
        <end position="194"/>
    </location>
</feature>
<dbReference type="Pfam" id="PF14065">
    <property type="entry name" value="Pvc16_N"/>
    <property type="match status" value="1"/>
</dbReference>
<evidence type="ECO:0000313" key="4">
    <source>
        <dbReference type="Proteomes" id="UP001595859"/>
    </source>
</evidence>
<dbReference type="RefSeq" id="WP_378059264.1">
    <property type="nucleotide sequence ID" value="NZ_JBHSIS010000017.1"/>
</dbReference>
<sequence length="194" mass="20106">MLRDIDTALTALLTAAVPGAPVQLGAGGTEHGLRVLLHDVREEPDALAATWQDEHDADGRVVARRPPVRRYRLRYLVFAVAADRAAEHDWLGRVLVALAAHQVVPTGLLPGPPAPLQVAPPGLSAPAHAVLAAIGARPLLEVAVLAPCVQPALTGLPSAPDTVDLGVTAGLPHRAPPGRRAGPAGRRIREGGRG</sequence>
<dbReference type="InterPro" id="IPR025351">
    <property type="entry name" value="Pvc16_N"/>
</dbReference>
<proteinExistence type="predicted"/>
<comment type="caution">
    <text evidence="3">The sequence shown here is derived from an EMBL/GenBank/DDBJ whole genome shotgun (WGS) entry which is preliminary data.</text>
</comment>